<comment type="caution">
    <text evidence="5">The sequence shown here is derived from an EMBL/GenBank/DDBJ whole genome shotgun (WGS) entry which is preliminary data.</text>
</comment>
<dbReference type="RefSeq" id="XP_013937060.1">
    <property type="nucleotide sequence ID" value="XM_014081585.1"/>
</dbReference>
<proteinExistence type="predicted"/>
<dbReference type="PROSITE" id="PS50102">
    <property type="entry name" value="RRM"/>
    <property type="match status" value="1"/>
</dbReference>
<evidence type="ECO:0000259" key="4">
    <source>
        <dbReference type="PROSITE" id="PS50102"/>
    </source>
</evidence>
<dbReference type="GO" id="GO:0003729">
    <property type="term" value="F:mRNA binding"/>
    <property type="evidence" value="ECO:0007669"/>
    <property type="project" value="TreeGrafter"/>
</dbReference>
<dbReference type="GeneID" id="25769611"/>
<dbReference type="STRING" id="871575.W1QLW2"/>
<dbReference type="eggNOG" id="ENOG502SGJV">
    <property type="taxonomic scope" value="Eukaryota"/>
</dbReference>
<dbReference type="SMART" id="SM00360">
    <property type="entry name" value="RRM"/>
    <property type="match status" value="1"/>
</dbReference>
<accession>W1QLW2</accession>
<dbReference type="InterPro" id="IPR000504">
    <property type="entry name" value="RRM_dom"/>
</dbReference>
<dbReference type="SUPFAM" id="SSF54928">
    <property type="entry name" value="RNA-binding domain, RBD"/>
    <property type="match status" value="1"/>
</dbReference>
<evidence type="ECO:0000256" key="2">
    <source>
        <dbReference type="PROSITE-ProRule" id="PRU00176"/>
    </source>
</evidence>
<dbReference type="Gene3D" id="3.30.70.330">
    <property type="match status" value="1"/>
</dbReference>
<dbReference type="OrthoDB" id="1099063at2759"/>
<evidence type="ECO:0000256" key="3">
    <source>
        <dbReference type="SAM" id="MobiDB-lite"/>
    </source>
</evidence>
<dbReference type="HOGENOM" id="CLU_717845_0_0_1"/>
<protein>
    <recommendedName>
        <fullName evidence="4">RRM domain-containing protein</fullName>
    </recommendedName>
</protein>
<dbReference type="InterPro" id="IPR050374">
    <property type="entry name" value="RRT5_SRSF_SR"/>
</dbReference>
<feature type="region of interest" description="Disordered" evidence="3">
    <location>
        <begin position="337"/>
        <end position="368"/>
    </location>
</feature>
<dbReference type="Proteomes" id="UP000008673">
    <property type="component" value="Unassembled WGS sequence"/>
</dbReference>
<feature type="region of interest" description="Disordered" evidence="3">
    <location>
        <begin position="1"/>
        <end position="23"/>
    </location>
</feature>
<keyword evidence="1 2" id="KW-0694">RNA-binding</keyword>
<keyword evidence="6" id="KW-1185">Reference proteome</keyword>
<name>W1QLW2_OGAPD</name>
<dbReference type="InterPro" id="IPR012677">
    <property type="entry name" value="Nucleotide-bd_a/b_plait_sf"/>
</dbReference>
<gene>
    <name evidence="5" type="ORF">HPODL_00136</name>
</gene>
<dbReference type="InterPro" id="IPR035979">
    <property type="entry name" value="RBD_domain_sf"/>
</dbReference>
<evidence type="ECO:0000313" key="5">
    <source>
        <dbReference type="EMBL" id="ESX03644.1"/>
    </source>
</evidence>
<dbReference type="PANTHER" id="PTHR23003">
    <property type="entry name" value="RNA RECOGNITION MOTIF RRM DOMAIN CONTAINING PROTEIN"/>
    <property type="match status" value="1"/>
</dbReference>
<dbReference type="GO" id="GO:0005634">
    <property type="term" value="C:nucleus"/>
    <property type="evidence" value="ECO:0007669"/>
    <property type="project" value="TreeGrafter"/>
</dbReference>
<dbReference type="EMBL" id="AEOI02000001">
    <property type="protein sequence ID" value="ESX03644.1"/>
    <property type="molecule type" value="Genomic_DNA"/>
</dbReference>
<feature type="compositionally biased region" description="Basic residues" evidence="3">
    <location>
        <begin position="178"/>
        <end position="194"/>
    </location>
</feature>
<dbReference type="KEGG" id="opa:HPODL_00136"/>
<dbReference type="AlphaFoldDB" id="W1QLW2"/>
<dbReference type="GO" id="GO:0005737">
    <property type="term" value="C:cytoplasm"/>
    <property type="evidence" value="ECO:0007669"/>
    <property type="project" value="TreeGrafter"/>
</dbReference>
<feature type="domain" description="RRM" evidence="4">
    <location>
        <begin position="246"/>
        <end position="324"/>
    </location>
</feature>
<organism evidence="5 6">
    <name type="scientific">Ogataea parapolymorpha (strain ATCC 26012 / BCRC 20466 / JCM 22074 / NRRL Y-7560 / DL-1)</name>
    <name type="common">Yeast</name>
    <name type="synonym">Hansenula polymorpha</name>
    <dbReference type="NCBI Taxonomy" id="871575"/>
    <lineage>
        <taxon>Eukaryota</taxon>
        <taxon>Fungi</taxon>
        <taxon>Dikarya</taxon>
        <taxon>Ascomycota</taxon>
        <taxon>Saccharomycotina</taxon>
        <taxon>Pichiomycetes</taxon>
        <taxon>Pichiales</taxon>
        <taxon>Pichiaceae</taxon>
        <taxon>Ogataea</taxon>
    </lineage>
</organism>
<evidence type="ECO:0000313" key="6">
    <source>
        <dbReference type="Proteomes" id="UP000008673"/>
    </source>
</evidence>
<evidence type="ECO:0000256" key="1">
    <source>
        <dbReference type="ARBA" id="ARBA00022884"/>
    </source>
</evidence>
<feature type="region of interest" description="Disordered" evidence="3">
    <location>
        <begin position="168"/>
        <end position="230"/>
    </location>
</feature>
<sequence length="385" mass="42788">MSQNPDQKPAGGLLTAPHPYRPQAPDPQYIVNVLNLPRTMTRVDLEELLEPLAIDLDAIGSVQIYEMHTNGLSVASLGMDDYETAARIASRLDGYEYYSVVLQCHMLSAYQPQIPAKQGVAPFFPTIEPVPAPMAPVPGVAPFIPYYTYGMPVPRQRSVSFPYVEPAPATTAAPPHNHQPRAYRSPKKYPGKTRQRVELGNNYSSILNPDFDEDGSASESESSVDDNDRPAEQLVQYTAAKYVSPTRLFVGNIPFHATYLSVLNFLNSGRPKIVQLYLKTQPSGVSKGFAIAQTTSLEDSVELIEKFHGARFQGRSLVVRFDKLPKLVVKSHNIKKRKNMEKRQLDEKENEQDQPDGSRAGQRSVGDEKHVAQELVLAINNMKVS</sequence>
<reference evidence="5 6" key="1">
    <citation type="journal article" date="2013" name="BMC Genomics">
        <title>Genome sequence and analysis of methylotrophic yeast Hansenula polymorpha DL1.</title>
        <authorList>
            <person name="Ravin N.V."/>
            <person name="Eldarov M.A."/>
            <person name="Kadnikov V.V."/>
            <person name="Beletsky A.V."/>
            <person name="Schneider J."/>
            <person name="Mardanova E.S."/>
            <person name="Smekalova E.M."/>
            <person name="Zvereva M.I."/>
            <person name="Dontsova O.A."/>
            <person name="Mardanov A.V."/>
            <person name="Skryabin K.G."/>
        </authorList>
    </citation>
    <scope>NUCLEOTIDE SEQUENCE [LARGE SCALE GENOMIC DNA]</scope>
    <source>
        <strain evidence="6">ATCC 26012 / BCRC 20466 / JCM 22074 / NRRL Y-7560 / DL-1</strain>
    </source>
</reference>